<dbReference type="PANTHER" id="PTHR42756">
    <property type="entry name" value="TRANSCRIPTIONAL REGULATOR, MARR"/>
    <property type="match status" value="1"/>
</dbReference>
<sequence length="144" mass="17150">MKKTLYQNIIHILPHWHYKIERSIKQKQKNKNISYETYFCLLILKKGGLVKMSEIARDLRLSKQQATQMIDKLYQHGMIDRQDDPQDRRSILIGINDKGKQFLIDNPLDTSPLQEQIQTHLTADEQAEFNQAIETLLRLFRKWD</sequence>
<keyword evidence="2 5" id="KW-0238">DNA-binding</keyword>
<feature type="domain" description="HTH marR-type" evidence="4">
    <location>
        <begin position="1"/>
        <end position="138"/>
    </location>
</feature>
<dbReference type="PROSITE" id="PS50995">
    <property type="entry name" value="HTH_MARR_2"/>
    <property type="match status" value="1"/>
</dbReference>
<dbReference type="GeneID" id="98915311"/>
<dbReference type="GO" id="GO:0003677">
    <property type="term" value="F:DNA binding"/>
    <property type="evidence" value="ECO:0007669"/>
    <property type="project" value="UniProtKB-KW"/>
</dbReference>
<dbReference type="AlphaFoldDB" id="A0A4R3Z2P3"/>
<evidence type="ECO:0000313" key="5">
    <source>
        <dbReference type="EMBL" id="TCV99444.1"/>
    </source>
</evidence>
<dbReference type="EMBL" id="SMCQ01000009">
    <property type="protein sequence ID" value="TCV99444.1"/>
    <property type="molecule type" value="Genomic_DNA"/>
</dbReference>
<dbReference type="GO" id="GO:0003700">
    <property type="term" value="F:DNA-binding transcription factor activity"/>
    <property type="evidence" value="ECO:0007669"/>
    <property type="project" value="InterPro"/>
</dbReference>
<dbReference type="SUPFAM" id="SSF46785">
    <property type="entry name" value="Winged helix' DNA-binding domain"/>
    <property type="match status" value="1"/>
</dbReference>
<keyword evidence="1" id="KW-0805">Transcription regulation</keyword>
<dbReference type="InterPro" id="IPR000835">
    <property type="entry name" value="HTH_MarR-typ"/>
</dbReference>
<dbReference type="SMART" id="SM00347">
    <property type="entry name" value="HTH_MARR"/>
    <property type="match status" value="1"/>
</dbReference>
<evidence type="ECO:0000256" key="3">
    <source>
        <dbReference type="ARBA" id="ARBA00023163"/>
    </source>
</evidence>
<gene>
    <name evidence="5" type="ORF">EDD60_10926</name>
</gene>
<dbReference type="RefSeq" id="WP_066445944.1">
    <property type="nucleotide sequence ID" value="NZ_JANKBF010000005.1"/>
</dbReference>
<evidence type="ECO:0000256" key="2">
    <source>
        <dbReference type="ARBA" id="ARBA00023125"/>
    </source>
</evidence>
<reference evidence="5 6" key="1">
    <citation type="submission" date="2019-03" db="EMBL/GenBank/DDBJ databases">
        <title>Genomic Encyclopedia of Type Strains, Phase IV (KMG-IV): sequencing the most valuable type-strain genomes for metagenomic binning, comparative biology and taxonomic classification.</title>
        <authorList>
            <person name="Goeker M."/>
        </authorList>
    </citation>
    <scope>NUCLEOTIDE SEQUENCE [LARGE SCALE GENOMIC DNA]</scope>
    <source>
        <strain evidence="5 6">DSM 29487</strain>
    </source>
</reference>
<evidence type="ECO:0000313" key="6">
    <source>
        <dbReference type="Proteomes" id="UP000295515"/>
    </source>
</evidence>
<dbReference type="Proteomes" id="UP000295515">
    <property type="component" value="Unassembled WGS sequence"/>
</dbReference>
<comment type="caution">
    <text evidence="5">The sequence shown here is derived from an EMBL/GenBank/DDBJ whole genome shotgun (WGS) entry which is preliminary data.</text>
</comment>
<dbReference type="InterPro" id="IPR036388">
    <property type="entry name" value="WH-like_DNA-bd_sf"/>
</dbReference>
<dbReference type="PANTHER" id="PTHR42756:SF1">
    <property type="entry name" value="TRANSCRIPTIONAL REPRESSOR OF EMRAB OPERON"/>
    <property type="match status" value="1"/>
</dbReference>
<evidence type="ECO:0000256" key="1">
    <source>
        <dbReference type="ARBA" id="ARBA00023015"/>
    </source>
</evidence>
<dbReference type="InterPro" id="IPR036390">
    <property type="entry name" value="WH_DNA-bd_sf"/>
</dbReference>
<dbReference type="PRINTS" id="PR00598">
    <property type="entry name" value="HTHMARR"/>
</dbReference>
<dbReference type="Pfam" id="PF01047">
    <property type="entry name" value="MarR"/>
    <property type="match status" value="1"/>
</dbReference>
<keyword evidence="6" id="KW-1185">Reference proteome</keyword>
<protein>
    <submittedName>
        <fullName evidence="5">DNA-binding MarR family transcriptional regulator</fullName>
    </submittedName>
</protein>
<name>A0A4R3Z2P3_9FIRM</name>
<keyword evidence="3" id="KW-0804">Transcription</keyword>
<organism evidence="5 6">
    <name type="scientific">Longibaculum muris</name>
    <dbReference type="NCBI Taxonomy" id="1796628"/>
    <lineage>
        <taxon>Bacteria</taxon>
        <taxon>Bacillati</taxon>
        <taxon>Bacillota</taxon>
        <taxon>Erysipelotrichia</taxon>
        <taxon>Erysipelotrichales</taxon>
        <taxon>Coprobacillaceae</taxon>
        <taxon>Longibaculum</taxon>
    </lineage>
</organism>
<accession>A0A4R3Z2P3</accession>
<evidence type="ECO:0000259" key="4">
    <source>
        <dbReference type="PROSITE" id="PS50995"/>
    </source>
</evidence>
<proteinExistence type="predicted"/>
<dbReference type="Gene3D" id="1.10.10.10">
    <property type="entry name" value="Winged helix-like DNA-binding domain superfamily/Winged helix DNA-binding domain"/>
    <property type="match status" value="1"/>
</dbReference>